<dbReference type="AlphaFoldDB" id="A0A6A6YCN0"/>
<sequence length="280" mass="32307">MAKENILDKFTVFDLLNGASPDLSTEERLRPWRHNRSHSFRLPLLRIWDTFSGSQPDEHNKMNSRAPNKRLDNIESRRTSLATHINHEDWMPTPFVSFTSSPAAVNELAEWRKLRRGDQTLTAIDPSIRISNGLPILDLAAEMEHYDISNPYGKKDQYCIDHYVCLWQVTEDEIISHWKWDELAASENWYEDIVMPAFQNFSQSSIPKAEDSDLSKIMDRLSLHDESPDAASYLSEVPGTLSVGHNCFSENEFWVSDNSADEGCYYDGENEDWDTDDEVE</sequence>
<dbReference type="EMBL" id="MU003707">
    <property type="protein sequence ID" value="KAF2806328.1"/>
    <property type="molecule type" value="Genomic_DNA"/>
</dbReference>
<protein>
    <recommendedName>
        <fullName evidence="1">DUF7587 domain-containing protein</fullName>
    </recommendedName>
</protein>
<evidence type="ECO:0000313" key="2">
    <source>
        <dbReference type="EMBL" id="KAF2806328.1"/>
    </source>
</evidence>
<gene>
    <name evidence="2 4" type="ORF">BDZ99DRAFT_523786</name>
</gene>
<evidence type="ECO:0000313" key="4">
    <source>
        <dbReference type="RefSeq" id="XP_033573292.1"/>
    </source>
</evidence>
<keyword evidence="3" id="KW-1185">Reference proteome</keyword>
<evidence type="ECO:0000259" key="1">
    <source>
        <dbReference type="Pfam" id="PF24494"/>
    </source>
</evidence>
<feature type="domain" description="DUF7587" evidence="1">
    <location>
        <begin position="46"/>
        <end position="183"/>
    </location>
</feature>
<dbReference type="OrthoDB" id="3483554at2759"/>
<dbReference type="Pfam" id="PF24494">
    <property type="entry name" value="DUF7587"/>
    <property type="match status" value="1"/>
</dbReference>
<name>A0A6A6YCN0_9PEZI</name>
<evidence type="ECO:0000313" key="3">
    <source>
        <dbReference type="Proteomes" id="UP000504636"/>
    </source>
</evidence>
<reference evidence="2 4" key="1">
    <citation type="journal article" date="2020" name="Stud. Mycol.">
        <title>101 Dothideomycetes genomes: a test case for predicting lifestyles and emergence of pathogens.</title>
        <authorList>
            <person name="Haridas S."/>
            <person name="Albert R."/>
            <person name="Binder M."/>
            <person name="Bloem J."/>
            <person name="Labutti K."/>
            <person name="Salamov A."/>
            <person name="Andreopoulos B."/>
            <person name="Baker S."/>
            <person name="Barry K."/>
            <person name="Bills G."/>
            <person name="Bluhm B."/>
            <person name="Cannon C."/>
            <person name="Castanera R."/>
            <person name="Culley D."/>
            <person name="Daum C."/>
            <person name="Ezra D."/>
            <person name="Gonzalez J."/>
            <person name="Henrissat B."/>
            <person name="Kuo A."/>
            <person name="Liang C."/>
            <person name="Lipzen A."/>
            <person name="Lutzoni F."/>
            <person name="Magnuson J."/>
            <person name="Mondo S."/>
            <person name="Nolan M."/>
            <person name="Ohm R."/>
            <person name="Pangilinan J."/>
            <person name="Park H.-J."/>
            <person name="Ramirez L."/>
            <person name="Alfaro M."/>
            <person name="Sun H."/>
            <person name="Tritt A."/>
            <person name="Yoshinaga Y."/>
            <person name="Zwiers L.-H."/>
            <person name="Turgeon B."/>
            <person name="Goodwin S."/>
            <person name="Spatafora J."/>
            <person name="Crous P."/>
            <person name="Grigoriev I."/>
        </authorList>
    </citation>
    <scope>NUCLEOTIDE SEQUENCE</scope>
    <source>
        <strain evidence="2 4">CBS 304.34</strain>
    </source>
</reference>
<dbReference type="RefSeq" id="XP_033573292.1">
    <property type="nucleotide sequence ID" value="XM_033725835.1"/>
</dbReference>
<organism evidence="2">
    <name type="scientific">Mytilinidion resinicola</name>
    <dbReference type="NCBI Taxonomy" id="574789"/>
    <lineage>
        <taxon>Eukaryota</taxon>
        <taxon>Fungi</taxon>
        <taxon>Dikarya</taxon>
        <taxon>Ascomycota</taxon>
        <taxon>Pezizomycotina</taxon>
        <taxon>Dothideomycetes</taxon>
        <taxon>Pleosporomycetidae</taxon>
        <taxon>Mytilinidiales</taxon>
        <taxon>Mytilinidiaceae</taxon>
        <taxon>Mytilinidion</taxon>
    </lineage>
</organism>
<reference evidence="4" key="2">
    <citation type="submission" date="2020-04" db="EMBL/GenBank/DDBJ databases">
        <authorList>
            <consortium name="NCBI Genome Project"/>
        </authorList>
    </citation>
    <scope>NUCLEOTIDE SEQUENCE</scope>
    <source>
        <strain evidence="4">CBS 304.34</strain>
    </source>
</reference>
<proteinExistence type="predicted"/>
<dbReference type="Proteomes" id="UP000504636">
    <property type="component" value="Unplaced"/>
</dbReference>
<accession>A0A6A6YCN0</accession>
<dbReference type="GeneID" id="54466728"/>
<reference evidence="4" key="3">
    <citation type="submission" date="2025-04" db="UniProtKB">
        <authorList>
            <consortium name="RefSeq"/>
        </authorList>
    </citation>
    <scope>IDENTIFICATION</scope>
    <source>
        <strain evidence="4">CBS 304.34</strain>
    </source>
</reference>
<dbReference type="InterPro" id="IPR056009">
    <property type="entry name" value="DUF7587"/>
</dbReference>